<dbReference type="AlphaFoldDB" id="A0A285U9T4"/>
<sequence>MTILMIFFAVLISTVFTIDFSRTIYTLRQERVAIGKMRRKAGGFDV</sequence>
<gene>
    <name evidence="1" type="ORF">SAMN05892877_105204</name>
</gene>
<proteinExistence type="predicted"/>
<protein>
    <submittedName>
        <fullName evidence="1">Uncharacterized protein</fullName>
    </submittedName>
</protein>
<accession>A0A285U9T4</accession>
<organism evidence="1 2">
    <name type="scientific">Rhizobium subbaraonis</name>
    <dbReference type="NCBI Taxonomy" id="908946"/>
    <lineage>
        <taxon>Bacteria</taxon>
        <taxon>Pseudomonadati</taxon>
        <taxon>Pseudomonadota</taxon>
        <taxon>Alphaproteobacteria</taxon>
        <taxon>Hyphomicrobiales</taxon>
        <taxon>Rhizobiaceae</taxon>
        <taxon>Rhizobium/Agrobacterium group</taxon>
        <taxon>Rhizobium</taxon>
    </lineage>
</organism>
<evidence type="ECO:0000313" key="1">
    <source>
        <dbReference type="EMBL" id="SOC38674.1"/>
    </source>
</evidence>
<keyword evidence="2" id="KW-1185">Reference proteome</keyword>
<evidence type="ECO:0000313" key="2">
    <source>
        <dbReference type="Proteomes" id="UP000219167"/>
    </source>
</evidence>
<name>A0A285U9T4_9HYPH</name>
<dbReference type="RefSeq" id="WP_176526702.1">
    <property type="nucleotide sequence ID" value="NZ_OBQD01000005.1"/>
</dbReference>
<reference evidence="1 2" key="1">
    <citation type="submission" date="2017-08" db="EMBL/GenBank/DDBJ databases">
        <authorList>
            <person name="de Groot N.N."/>
        </authorList>
    </citation>
    <scope>NUCLEOTIDE SEQUENCE [LARGE SCALE GENOMIC DNA]</scope>
    <source>
        <strain evidence="1 2">JC85</strain>
    </source>
</reference>
<dbReference type="Proteomes" id="UP000219167">
    <property type="component" value="Unassembled WGS sequence"/>
</dbReference>
<dbReference type="EMBL" id="OBQD01000005">
    <property type="protein sequence ID" value="SOC38674.1"/>
    <property type="molecule type" value="Genomic_DNA"/>
</dbReference>